<dbReference type="STRING" id="945553.A0A0D2PEB2"/>
<sequence length="372" mass="41550">MGSNPPANGYPPFYGPPLSQQPPPAPHTNNPPAPAPYSFDAAAYDLKPNASTSKPSRAHRRSSTVPASASAPLKSAMKKTVNAFTQAEATIGRQLTNPFHNPATSNPYPSQPPGMQMPRPRVYSNPANPQNMRDDPHDLDTQEPIAYHMLVSFHGYNELRIEHVMKKALDDLRSFIWPLWTEGIESDIVQANNCIVKFRNNPWDMGGPNIRQRVIAYQLIIAFFRLFQDKGYSFQTSVNISTATPRLIFQVTQPDPHACFFIAYFDHDGSRFTLIDAPTQTELSFVGRLREAFSARALNVKPTEDNVRVVEVKKRPNSSIPEVEPSVLFVEILKTLNLLGFQLDASLSFGRKGTLGLRSPRELLVFKGQIPR</sequence>
<feature type="compositionally biased region" description="Polar residues" evidence="1">
    <location>
        <begin position="96"/>
        <end position="108"/>
    </location>
</feature>
<name>A0A0D2PEB2_HYPSF</name>
<organism evidence="2 3">
    <name type="scientific">Hypholoma sublateritium (strain FD-334 SS-4)</name>
    <dbReference type="NCBI Taxonomy" id="945553"/>
    <lineage>
        <taxon>Eukaryota</taxon>
        <taxon>Fungi</taxon>
        <taxon>Dikarya</taxon>
        <taxon>Basidiomycota</taxon>
        <taxon>Agaricomycotina</taxon>
        <taxon>Agaricomycetes</taxon>
        <taxon>Agaricomycetidae</taxon>
        <taxon>Agaricales</taxon>
        <taxon>Agaricineae</taxon>
        <taxon>Strophariaceae</taxon>
        <taxon>Hypholoma</taxon>
    </lineage>
</organism>
<dbReference type="AlphaFoldDB" id="A0A0D2PEB2"/>
<dbReference type="EMBL" id="KN817519">
    <property type="protein sequence ID" value="KJA29114.1"/>
    <property type="molecule type" value="Genomic_DNA"/>
</dbReference>
<dbReference type="OMA" id="SVPMGTK"/>
<feature type="compositionally biased region" description="Pro residues" evidence="1">
    <location>
        <begin position="13"/>
        <end position="35"/>
    </location>
</feature>
<accession>A0A0D2PEB2</accession>
<evidence type="ECO:0000313" key="3">
    <source>
        <dbReference type="Proteomes" id="UP000054270"/>
    </source>
</evidence>
<keyword evidence="3" id="KW-1185">Reference proteome</keyword>
<feature type="region of interest" description="Disordered" evidence="1">
    <location>
        <begin position="1"/>
        <end position="76"/>
    </location>
</feature>
<dbReference type="OrthoDB" id="3255427at2759"/>
<gene>
    <name evidence="2" type="ORF">HYPSUDRAFT_127813</name>
</gene>
<evidence type="ECO:0000313" key="2">
    <source>
        <dbReference type="EMBL" id="KJA29114.1"/>
    </source>
</evidence>
<feature type="region of interest" description="Disordered" evidence="1">
    <location>
        <begin position="96"/>
        <end position="115"/>
    </location>
</feature>
<protein>
    <submittedName>
        <fullName evidence="2">Uncharacterized protein</fullName>
    </submittedName>
</protein>
<proteinExistence type="predicted"/>
<dbReference type="Proteomes" id="UP000054270">
    <property type="component" value="Unassembled WGS sequence"/>
</dbReference>
<evidence type="ECO:0000256" key="1">
    <source>
        <dbReference type="SAM" id="MobiDB-lite"/>
    </source>
</evidence>
<reference evidence="3" key="1">
    <citation type="submission" date="2014-04" db="EMBL/GenBank/DDBJ databases">
        <title>Evolutionary Origins and Diversification of the Mycorrhizal Mutualists.</title>
        <authorList>
            <consortium name="DOE Joint Genome Institute"/>
            <consortium name="Mycorrhizal Genomics Consortium"/>
            <person name="Kohler A."/>
            <person name="Kuo A."/>
            <person name="Nagy L.G."/>
            <person name="Floudas D."/>
            <person name="Copeland A."/>
            <person name="Barry K.W."/>
            <person name="Cichocki N."/>
            <person name="Veneault-Fourrey C."/>
            <person name="LaButti K."/>
            <person name="Lindquist E.A."/>
            <person name="Lipzen A."/>
            <person name="Lundell T."/>
            <person name="Morin E."/>
            <person name="Murat C."/>
            <person name="Riley R."/>
            <person name="Ohm R."/>
            <person name="Sun H."/>
            <person name="Tunlid A."/>
            <person name="Henrissat B."/>
            <person name="Grigoriev I.V."/>
            <person name="Hibbett D.S."/>
            <person name="Martin F."/>
        </authorList>
    </citation>
    <scope>NUCLEOTIDE SEQUENCE [LARGE SCALE GENOMIC DNA]</scope>
    <source>
        <strain evidence="3">FD-334 SS-4</strain>
    </source>
</reference>